<feature type="domain" description="MIT" evidence="2">
    <location>
        <begin position="8"/>
        <end position="81"/>
    </location>
</feature>
<dbReference type="SMART" id="SM00745">
    <property type="entry name" value="MIT"/>
    <property type="match status" value="1"/>
</dbReference>
<feature type="coiled-coil region" evidence="1">
    <location>
        <begin position="47"/>
        <end position="74"/>
    </location>
</feature>
<evidence type="ECO:0000259" key="2">
    <source>
        <dbReference type="SMART" id="SM00745"/>
    </source>
</evidence>
<dbReference type="GeneID" id="31356322"/>
<dbReference type="InParanoid" id="D3AXG0"/>
<dbReference type="RefSeq" id="XP_020438334.1">
    <property type="nucleotide sequence ID" value="XM_020571811.1"/>
</dbReference>
<dbReference type="PANTHER" id="PTHR21222:SF1">
    <property type="entry name" value="MIT DOMAIN-CONTAINING PROTEIN 1"/>
    <property type="match status" value="1"/>
</dbReference>
<keyword evidence="1" id="KW-0175">Coiled coil</keyword>
<dbReference type="InterPro" id="IPR052817">
    <property type="entry name" value="MIT_domain_contain_protein1"/>
</dbReference>
<dbReference type="InterPro" id="IPR036181">
    <property type="entry name" value="MIT_dom_sf"/>
</dbReference>
<protein>
    <submittedName>
        <fullName evidence="3">Microtubule interacting and transport domain-containing protein</fullName>
    </submittedName>
</protein>
<keyword evidence="4" id="KW-1185">Reference proteome</keyword>
<dbReference type="Pfam" id="PF16565">
    <property type="entry name" value="MIT_C"/>
    <property type="match status" value="1"/>
</dbReference>
<evidence type="ECO:0000313" key="4">
    <source>
        <dbReference type="Proteomes" id="UP000001396"/>
    </source>
</evidence>
<evidence type="ECO:0000313" key="3">
    <source>
        <dbReference type="EMBL" id="EFA86229.1"/>
    </source>
</evidence>
<dbReference type="OMA" id="YIRTRHQ"/>
<dbReference type="Gene3D" id="3.30.870.30">
    <property type="entry name" value="MITD, C-terminal phospholipase D-like domain"/>
    <property type="match status" value="1"/>
</dbReference>
<dbReference type="Gene3D" id="1.20.58.80">
    <property type="entry name" value="Phosphotransferase system, lactose/cellobiose-type IIA subunit"/>
    <property type="match status" value="1"/>
</dbReference>
<dbReference type="InterPro" id="IPR032341">
    <property type="entry name" value="MITD1_C"/>
</dbReference>
<dbReference type="AlphaFoldDB" id="D3AXG0"/>
<gene>
    <name evidence="3" type="ORF">PPL_00791</name>
</gene>
<dbReference type="STRING" id="670386.D3AXG0"/>
<organism evidence="3 4">
    <name type="scientific">Heterostelium pallidum (strain ATCC 26659 / Pp 5 / PN500)</name>
    <name type="common">Cellular slime mold</name>
    <name type="synonym">Polysphondylium pallidum</name>
    <dbReference type="NCBI Taxonomy" id="670386"/>
    <lineage>
        <taxon>Eukaryota</taxon>
        <taxon>Amoebozoa</taxon>
        <taxon>Evosea</taxon>
        <taxon>Eumycetozoa</taxon>
        <taxon>Dictyostelia</taxon>
        <taxon>Acytosteliales</taxon>
        <taxon>Acytosteliaceae</taxon>
        <taxon>Heterostelium</taxon>
    </lineage>
</organism>
<dbReference type="InterPro" id="IPR007330">
    <property type="entry name" value="MIT_dom"/>
</dbReference>
<accession>D3AXG0</accession>
<dbReference type="Pfam" id="PF04212">
    <property type="entry name" value="MIT"/>
    <property type="match status" value="1"/>
</dbReference>
<reference evidence="3 4" key="1">
    <citation type="journal article" date="2011" name="Genome Res.">
        <title>Phylogeny-wide analysis of social amoeba genomes highlights ancient origins for complex intercellular communication.</title>
        <authorList>
            <person name="Heidel A.J."/>
            <person name="Lawal H.M."/>
            <person name="Felder M."/>
            <person name="Schilde C."/>
            <person name="Helps N.R."/>
            <person name="Tunggal B."/>
            <person name="Rivero F."/>
            <person name="John U."/>
            <person name="Schleicher M."/>
            <person name="Eichinger L."/>
            <person name="Platzer M."/>
            <person name="Noegel A.A."/>
            <person name="Schaap P."/>
            <person name="Gloeckner G."/>
        </authorList>
    </citation>
    <scope>NUCLEOTIDE SEQUENCE [LARGE SCALE GENOMIC DNA]</scope>
    <source>
        <strain evidence="4">ATCC 26659 / Pp 5 / PN500</strain>
    </source>
</reference>
<comment type="caution">
    <text evidence="3">The sequence shown here is derived from an EMBL/GenBank/DDBJ whole genome shotgun (WGS) entry which is preliminary data.</text>
</comment>
<dbReference type="EMBL" id="ADBJ01000003">
    <property type="protein sequence ID" value="EFA86229.1"/>
    <property type="molecule type" value="Genomic_DNA"/>
</dbReference>
<evidence type="ECO:0000256" key="1">
    <source>
        <dbReference type="SAM" id="Coils"/>
    </source>
</evidence>
<name>D3AXG0_HETP5</name>
<dbReference type="Proteomes" id="UP000001396">
    <property type="component" value="Unassembled WGS sequence"/>
</dbReference>
<sequence length="325" mass="36341">MGDASNLLRHSYQLVQQATAHDRTGNYQEALRLYLTSLEGFVSALKIEKNEKVRATLKQKMNEYMDRAETLKEIIEKRKGGIHSEPCCVNSNSDLVLPSVPTTSLSLPSVPNTLPGGVDYVVQPTAPIIETPYVPNVQQHHQQPKRGSAGGGAGQLVQSRRIEFGQTGCSYDSLFGQYLASATIYMIEDPYIRARHQIDNLIRLCELIVKRSNSQNSGRPIQVKLVTTSESTTQEDEVKLNFIMVSRVVIVNTKSMMKYNVSFDFEFITTSTIKDTSVITTNRGLTIKISRGLDMYYKPDSLVSIGGYNDDLRPIKHTINGYVKQ</sequence>
<proteinExistence type="predicted"/>
<dbReference type="InterPro" id="IPR038113">
    <property type="entry name" value="MITD1_C_sf"/>
</dbReference>
<dbReference type="SUPFAM" id="SSF116846">
    <property type="entry name" value="MIT domain"/>
    <property type="match status" value="1"/>
</dbReference>
<dbReference type="PANTHER" id="PTHR21222">
    <property type="entry name" value="MIT DOMAIN-CONTAINING PROTEIN 1"/>
    <property type="match status" value="1"/>
</dbReference>